<feature type="compositionally biased region" description="Basic and acidic residues" evidence="1">
    <location>
        <begin position="222"/>
        <end position="233"/>
    </location>
</feature>
<gene>
    <name evidence="4" type="ORF">H6H00_02970</name>
</gene>
<evidence type="ECO:0008006" key="6">
    <source>
        <dbReference type="Google" id="ProtNLM"/>
    </source>
</evidence>
<keyword evidence="2" id="KW-0472">Membrane</keyword>
<evidence type="ECO:0000313" key="5">
    <source>
        <dbReference type="Proteomes" id="UP000515728"/>
    </source>
</evidence>
<feature type="signal peptide" evidence="3">
    <location>
        <begin position="1"/>
        <end position="34"/>
    </location>
</feature>
<keyword evidence="3" id="KW-0732">Signal</keyword>
<feature type="transmembrane region" description="Helical" evidence="2">
    <location>
        <begin position="278"/>
        <end position="298"/>
    </location>
</feature>
<dbReference type="Proteomes" id="UP000515728">
    <property type="component" value="Chromosome"/>
</dbReference>
<feature type="transmembrane region" description="Helical" evidence="2">
    <location>
        <begin position="253"/>
        <end position="272"/>
    </location>
</feature>
<protein>
    <recommendedName>
        <fullName evidence="6">DUF3592 domain-containing protein</fullName>
    </recommendedName>
</protein>
<evidence type="ECO:0000256" key="3">
    <source>
        <dbReference type="SAM" id="SignalP"/>
    </source>
</evidence>
<dbReference type="EMBL" id="CP060131">
    <property type="protein sequence ID" value="QNG53016.1"/>
    <property type="molecule type" value="Genomic_DNA"/>
</dbReference>
<organism evidence="4 5">
    <name type="scientific">Pseudonocardia petroleophila</name>
    <dbReference type="NCBI Taxonomy" id="37331"/>
    <lineage>
        <taxon>Bacteria</taxon>
        <taxon>Bacillati</taxon>
        <taxon>Actinomycetota</taxon>
        <taxon>Actinomycetes</taxon>
        <taxon>Pseudonocardiales</taxon>
        <taxon>Pseudonocardiaceae</taxon>
        <taxon>Pseudonocardia</taxon>
    </lineage>
</organism>
<reference evidence="4 5" key="1">
    <citation type="submission" date="2020-08" db="EMBL/GenBank/DDBJ databases">
        <authorList>
            <person name="Mo P."/>
        </authorList>
    </citation>
    <scope>NUCLEOTIDE SEQUENCE [LARGE SCALE GENOMIC DNA]</scope>
    <source>
        <strain evidence="4 5">CGMCC 4.1532</strain>
    </source>
</reference>
<dbReference type="RefSeq" id="WP_185719845.1">
    <property type="nucleotide sequence ID" value="NZ_BAAAWI010000001.1"/>
</dbReference>
<dbReference type="AlphaFoldDB" id="A0A7G7MJQ5"/>
<keyword evidence="2" id="KW-0812">Transmembrane</keyword>
<evidence type="ECO:0000256" key="2">
    <source>
        <dbReference type="SAM" id="Phobius"/>
    </source>
</evidence>
<evidence type="ECO:0000313" key="4">
    <source>
        <dbReference type="EMBL" id="QNG53016.1"/>
    </source>
</evidence>
<feature type="chain" id="PRO_5028973651" description="DUF3592 domain-containing protein" evidence="3">
    <location>
        <begin position="35"/>
        <end position="305"/>
    </location>
</feature>
<sequence>MTAAPRALRYGLVTSALVLIVCAVLAVVAGTAFASATTVLGAATQRTFGTVTAVDGDAVTLTWAPAGGPSRNDSVELAGPPPPVGTRTEVAYSAAGAPLIPGAAVLADADRALSTLVLAGVVAVLVGAVGAWQVVSRRRALRQPPRTLDVGRVRIRSGLTGRSWLETATVPPRWVPLHFDPALPALPSPASVRLRGDPLRHRYVAAEIDGRPVPPSGPVRTAEPRGHRTDNPARPDASAAERAAAYAPLRRQLLADLPLTVPAPLVAALWTVVDGGGFGTWLATTALLAALALFTAAVRGTDPTT</sequence>
<dbReference type="KEGG" id="ppel:H6H00_02970"/>
<keyword evidence="2" id="KW-1133">Transmembrane helix</keyword>
<accession>A0A7G7MJQ5</accession>
<feature type="transmembrane region" description="Helical" evidence="2">
    <location>
        <begin position="116"/>
        <end position="135"/>
    </location>
</feature>
<name>A0A7G7MJQ5_9PSEU</name>
<keyword evidence="5" id="KW-1185">Reference proteome</keyword>
<feature type="region of interest" description="Disordered" evidence="1">
    <location>
        <begin position="210"/>
        <end position="241"/>
    </location>
</feature>
<evidence type="ECO:0000256" key="1">
    <source>
        <dbReference type="SAM" id="MobiDB-lite"/>
    </source>
</evidence>
<proteinExistence type="predicted"/>